<comment type="similarity">
    <text evidence="1">Belongs to the pectinacetylesterase family. Notum subfamily.</text>
</comment>
<dbReference type="OrthoDB" id="2015280at2759"/>
<dbReference type="PANTHER" id="PTHR21562">
    <property type="entry name" value="NOTUM-RELATED"/>
    <property type="match status" value="1"/>
</dbReference>
<evidence type="ECO:0000256" key="2">
    <source>
        <dbReference type="SAM" id="Phobius"/>
    </source>
</evidence>
<dbReference type="Gene3D" id="3.40.50.1820">
    <property type="entry name" value="alpha/beta hydrolase"/>
    <property type="match status" value="1"/>
</dbReference>
<dbReference type="InterPro" id="IPR004963">
    <property type="entry name" value="PAE/NOTUM"/>
</dbReference>
<dbReference type="GO" id="GO:0016787">
    <property type="term" value="F:hydrolase activity"/>
    <property type="evidence" value="ECO:0007669"/>
    <property type="project" value="InterPro"/>
</dbReference>
<protein>
    <submittedName>
        <fullName evidence="3">NOTUM protein</fullName>
    </submittedName>
</protein>
<dbReference type="Pfam" id="PF03283">
    <property type="entry name" value="PAE"/>
    <property type="match status" value="1"/>
</dbReference>
<name>A0A8J9YUS9_BRALA</name>
<feature type="transmembrane region" description="Helical" evidence="2">
    <location>
        <begin position="58"/>
        <end position="82"/>
    </location>
</feature>
<evidence type="ECO:0000256" key="1">
    <source>
        <dbReference type="ARBA" id="ARBA00010213"/>
    </source>
</evidence>
<organism evidence="3 4">
    <name type="scientific">Branchiostoma lanceolatum</name>
    <name type="common">Common lancelet</name>
    <name type="synonym">Amphioxus lanceolatum</name>
    <dbReference type="NCBI Taxonomy" id="7740"/>
    <lineage>
        <taxon>Eukaryota</taxon>
        <taxon>Metazoa</taxon>
        <taxon>Chordata</taxon>
        <taxon>Cephalochordata</taxon>
        <taxon>Leptocardii</taxon>
        <taxon>Amphioxiformes</taxon>
        <taxon>Branchiostomatidae</taxon>
        <taxon>Branchiostoma</taxon>
    </lineage>
</organism>
<dbReference type="AlphaFoldDB" id="A0A8J9YUS9"/>
<keyword evidence="2" id="KW-1133">Transmembrane helix</keyword>
<reference evidence="3" key="1">
    <citation type="submission" date="2022-01" db="EMBL/GenBank/DDBJ databases">
        <authorList>
            <person name="Braso-Vives M."/>
        </authorList>
    </citation>
    <scope>NUCLEOTIDE SEQUENCE</scope>
</reference>
<dbReference type="InterPro" id="IPR029058">
    <property type="entry name" value="AB_hydrolase_fold"/>
</dbReference>
<evidence type="ECO:0000313" key="3">
    <source>
        <dbReference type="EMBL" id="CAH1242110.1"/>
    </source>
</evidence>
<evidence type="ECO:0000313" key="4">
    <source>
        <dbReference type="Proteomes" id="UP000838412"/>
    </source>
</evidence>
<gene>
    <name evidence="3" type="primary">NOTUM</name>
    <name evidence="3" type="ORF">BLAG_LOCUS5447</name>
</gene>
<keyword evidence="4" id="KW-1185">Reference proteome</keyword>
<sequence>MEVKVTSDCEERSALIDSAVVVQETDGPSSLKDLTVNVASQGSLQPEVSRPSHRSSRLLFTGVTVLVCAAVACAIVGVTVVGSPSAEATTTRSQHRRSTEQVELVRLSADKARETGAYCLDGTVPAYYFMRGFSGGEDKWRVVLEGGGYCESLAQCYAHSFTEFGTSRVLRPVPAGLGGFLSNNPDSNPEFYNWNTVFVHYCDGSSFTGNRPEPVTYRGKTLYFRGSRILDAILNDLLENRGLRNAERVILAGNSAGGMAVFRHADHVRSMLPSRVQFAALPGSALFVWDPRQIQRAIIRHATVHGMLDGPDFPACTRAYPQGERWKCLLPQFAVTQVQSPMFVLHSAYDAWVLRNILRIECSTQSCFNPVFTQALSRRSKLMSSS</sequence>
<dbReference type="Proteomes" id="UP000838412">
    <property type="component" value="Chromosome 12"/>
</dbReference>
<keyword evidence="2" id="KW-0472">Membrane</keyword>
<dbReference type="SUPFAM" id="SSF53474">
    <property type="entry name" value="alpha/beta-Hydrolases"/>
    <property type="match status" value="1"/>
</dbReference>
<accession>A0A8J9YUS9</accession>
<dbReference type="PANTHER" id="PTHR21562:SF67">
    <property type="entry name" value="PECTIN ACETYLESTERASE"/>
    <property type="match status" value="1"/>
</dbReference>
<dbReference type="EMBL" id="OV696697">
    <property type="protein sequence ID" value="CAH1242110.1"/>
    <property type="molecule type" value="Genomic_DNA"/>
</dbReference>
<proteinExistence type="inferred from homology"/>
<keyword evidence="2" id="KW-0812">Transmembrane</keyword>